<organism evidence="2 3">
    <name type="scientific">Paenibacillus gyeongsangnamensis</name>
    <dbReference type="NCBI Taxonomy" id="3388067"/>
    <lineage>
        <taxon>Bacteria</taxon>
        <taxon>Bacillati</taxon>
        <taxon>Bacillota</taxon>
        <taxon>Bacilli</taxon>
        <taxon>Bacillales</taxon>
        <taxon>Paenibacillaceae</taxon>
        <taxon>Paenibacillus</taxon>
    </lineage>
</organism>
<dbReference type="Pfam" id="PF00903">
    <property type="entry name" value="Glyoxalase"/>
    <property type="match status" value="1"/>
</dbReference>
<dbReference type="CDD" id="cd06587">
    <property type="entry name" value="VOC"/>
    <property type="match status" value="1"/>
</dbReference>
<dbReference type="InterPro" id="IPR004360">
    <property type="entry name" value="Glyas_Fos-R_dOase_dom"/>
</dbReference>
<dbReference type="InterPro" id="IPR037523">
    <property type="entry name" value="VOC_core"/>
</dbReference>
<reference evidence="2 3" key="1">
    <citation type="submission" date="2022-12" db="EMBL/GenBank/DDBJ databases">
        <title>Draft genome sequence of Paenibacillus sp. dW9.</title>
        <authorList>
            <person name="Choi E.-W."/>
            <person name="Kim D.-U."/>
        </authorList>
    </citation>
    <scope>NUCLEOTIDE SEQUENCE [LARGE SCALE GENOMIC DNA]</scope>
    <source>
        <strain evidence="3">dW9</strain>
    </source>
</reference>
<feature type="domain" description="VOC" evidence="1">
    <location>
        <begin position="1"/>
        <end position="60"/>
    </location>
</feature>
<sequence length="87" mass="9976">MPTAVGMNHQCYEVDNAYETVRQIKERGGKLDKEITTGRSGCLQFWILVPDNNRIEMMQHLPDSLQAKALKAVQAKYNNLIHTDKFI</sequence>
<name>A0ABT4QJB1_9BACL</name>
<dbReference type="InterPro" id="IPR029068">
    <property type="entry name" value="Glyas_Bleomycin-R_OHBP_Dase"/>
</dbReference>
<dbReference type="EMBL" id="JAQAGZ010000029">
    <property type="protein sequence ID" value="MCZ8516929.1"/>
    <property type="molecule type" value="Genomic_DNA"/>
</dbReference>
<keyword evidence="3" id="KW-1185">Reference proteome</keyword>
<comment type="caution">
    <text evidence="2">The sequence shown here is derived from an EMBL/GenBank/DDBJ whole genome shotgun (WGS) entry which is preliminary data.</text>
</comment>
<protein>
    <recommendedName>
        <fullName evidence="1">VOC domain-containing protein</fullName>
    </recommendedName>
</protein>
<accession>A0ABT4QJB1</accession>
<evidence type="ECO:0000313" key="3">
    <source>
        <dbReference type="Proteomes" id="UP001527882"/>
    </source>
</evidence>
<dbReference type="Proteomes" id="UP001527882">
    <property type="component" value="Unassembled WGS sequence"/>
</dbReference>
<dbReference type="SUPFAM" id="SSF54593">
    <property type="entry name" value="Glyoxalase/Bleomycin resistance protein/Dihydroxybiphenyl dioxygenase"/>
    <property type="match status" value="1"/>
</dbReference>
<gene>
    <name evidence="2" type="ORF">O9H85_32155</name>
</gene>
<evidence type="ECO:0000313" key="2">
    <source>
        <dbReference type="EMBL" id="MCZ8516929.1"/>
    </source>
</evidence>
<dbReference type="Gene3D" id="3.10.180.10">
    <property type="entry name" value="2,3-Dihydroxybiphenyl 1,2-Dioxygenase, domain 1"/>
    <property type="match status" value="1"/>
</dbReference>
<proteinExistence type="predicted"/>
<dbReference type="PROSITE" id="PS51819">
    <property type="entry name" value="VOC"/>
    <property type="match status" value="1"/>
</dbReference>
<evidence type="ECO:0000259" key="1">
    <source>
        <dbReference type="PROSITE" id="PS51819"/>
    </source>
</evidence>